<dbReference type="Proteomes" id="UP000824128">
    <property type="component" value="Unassembled WGS sequence"/>
</dbReference>
<comment type="similarity">
    <text evidence="5">Belongs to the HrcA family.</text>
</comment>
<dbReference type="Pfam" id="PF01628">
    <property type="entry name" value="HrcA"/>
    <property type="match status" value="1"/>
</dbReference>
<dbReference type="InterPro" id="IPR002571">
    <property type="entry name" value="HrcA"/>
</dbReference>
<evidence type="ECO:0000256" key="5">
    <source>
        <dbReference type="HAMAP-Rule" id="MF_00081"/>
    </source>
</evidence>
<dbReference type="InterPro" id="IPR023120">
    <property type="entry name" value="WHTH_transcript_rep_HrcA_IDD"/>
</dbReference>
<dbReference type="GO" id="GO:0045892">
    <property type="term" value="P:negative regulation of DNA-templated transcription"/>
    <property type="evidence" value="ECO:0007669"/>
    <property type="project" value="UniProtKB-UniRule"/>
</dbReference>
<comment type="function">
    <text evidence="5">Negative regulator of class I heat shock genes (grpE-dnaK-dnaJ and groELS operons). Prevents heat-shock induction of these operons.</text>
</comment>
<dbReference type="PANTHER" id="PTHR34824">
    <property type="entry name" value="HEAT-INDUCIBLE TRANSCRIPTION REPRESSOR HRCA"/>
    <property type="match status" value="1"/>
</dbReference>
<evidence type="ECO:0000256" key="2">
    <source>
        <dbReference type="ARBA" id="ARBA00023015"/>
    </source>
</evidence>
<keyword evidence="4 5" id="KW-0804">Transcription</keyword>
<evidence type="ECO:0000256" key="4">
    <source>
        <dbReference type="ARBA" id="ARBA00023163"/>
    </source>
</evidence>
<dbReference type="PANTHER" id="PTHR34824:SF1">
    <property type="entry name" value="HEAT-INDUCIBLE TRANSCRIPTION REPRESSOR HRCA"/>
    <property type="match status" value="1"/>
</dbReference>
<evidence type="ECO:0000259" key="6">
    <source>
        <dbReference type="Pfam" id="PF01628"/>
    </source>
</evidence>
<keyword evidence="3 5" id="KW-0346">Stress response</keyword>
<accession>A0A9D1SSV7</accession>
<dbReference type="PIRSF" id="PIRSF005485">
    <property type="entry name" value="HrcA"/>
    <property type="match status" value="1"/>
</dbReference>
<reference evidence="7" key="2">
    <citation type="journal article" date="2021" name="PeerJ">
        <title>Extensive microbial diversity within the chicken gut microbiome revealed by metagenomics and culture.</title>
        <authorList>
            <person name="Gilroy R."/>
            <person name="Ravi A."/>
            <person name="Getino M."/>
            <person name="Pursley I."/>
            <person name="Horton D.L."/>
            <person name="Alikhan N.F."/>
            <person name="Baker D."/>
            <person name="Gharbi K."/>
            <person name="Hall N."/>
            <person name="Watson M."/>
            <person name="Adriaenssens E.M."/>
            <person name="Foster-Nyarko E."/>
            <person name="Jarju S."/>
            <person name="Secka A."/>
            <person name="Antonio M."/>
            <person name="Oren A."/>
            <person name="Chaudhuri R.R."/>
            <person name="La Ragione R."/>
            <person name="Hildebrand F."/>
            <person name="Pallen M.J."/>
        </authorList>
    </citation>
    <scope>NUCLEOTIDE SEQUENCE</scope>
    <source>
        <strain evidence="7">ChiGjej2B2-16831</strain>
    </source>
</reference>
<keyword evidence="2 5" id="KW-0805">Transcription regulation</keyword>
<dbReference type="Gene3D" id="3.30.390.60">
    <property type="entry name" value="Heat-inducible transcription repressor hrca homolog, domain 3"/>
    <property type="match status" value="1"/>
</dbReference>
<reference evidence="7" key="1">
    <citation type="submission" date="2020-10" db="EMBL/GenBank/DDBJ databases">
        <authorList>
            <person name="Gilroy R."/>
        </authorList>
    </citation>
    <scope>NUCLEOTIDE SEQUENCE</scope>
    <source>
        <strain evidence="7">ChiGjej2B2-16831</strain>
    </source>
</reference>
<organism evidence="7 8">
    <name type="scientific">Candidatus Aphodomorpha intestinavium</name>
    <dbReference type="NCBI Taxonomy" id="2840672"/>
    <lineage>
        <taxon>Bacteria</taxon>
        <taxon>Bacillati</taxon>
        <taxon>Bacillota</taxon>
        <taxon>Clostridia</taxon>
        <taxon>Eubacteriales</taxon>
        <taxon>Candidatus Aphodomorpha</taxon>
    </lineage>
</organism>
<dbReference type="GO" id="GO:0003677">
    <property type="term" value="F:DNA binding"/>
    <property type="evidence" value="ECO:0007669"/>
    <property type="project" value="InterPro"/>
</dbReference>
<keyword evidence="1 5" id="KW-0678">Repressor</keyword>
<dbReference type="SUPFAM" id="SSF46785">
    <property type="entry name" value="Winged helix' DNA-binding domain"/>
    <property type="match status" value="1"/>
</dbReference>
<comment type="caution">
    <text evidence="7">The sequence shown here is derived from an EMBL/GenBank/DDBJ whole genome shotgun (WGS) entry which is preliminary data.</text>
</comment>
<dbReference type="SUPFAM" id="SSF55781">
    <property type="entry name" value="GAF domain-like"/>
    <property type="match status" value="1"/>
</dbReference>
<protein>
    <recommendedName>
        <fullName evidence="5">Heat-inducible transcription repressor HrcA</fullName>
    </recommendedName>
</protein>
<evidence type="ECO:0000313" key="7">
    <source>
        <dbReference type="EMBL" id="HIU94105.1"/>
    </source>
</evidence>
<dbReference type="InterPro" id="IPR021153">
    <property type="entry name" value="HrcA_C"/>
</dbReference>
<dbReference type="Gene3D" id="1.10.10.10">
    <property type="entry name" value="Winged helix-like DNA-binding domain superfamily/Winged helix DNA-binding domain"/>
    <property type="match status" value="1"/>
</dbReference>
<dbReference type="HAMAP" id="MF_00081">
    <property type="entry name" value="HrcA"/>
    <property type="match status" value="1"/>
</dbReference>
<feature type="domain" description="Heat-inducible transcription repressor HrcA C-terminal" evidence="6">
    <location>
        <begin position="106"/>
        <end position="323"/>
    </location>
</feature>
<gene>
    <name evidence="5 7" type="primary">hrcA</name>
    <name evidence="7" type="ORF">IAD24_02995</name>
</gene>
<dbReference type="Gene3D" id="3.30.450.40">
    <property type="match status" value="1"/>
</dbReference>
<evidence type="ECO:0000313" key="8">
    <source>
        <dbReference type="Proteomes" id="UP000824128"/>
    </source>
</evidence>
<dbReference type="InterPro" id="IPR029016">
    <property type="entry name" value="GAF-like_dom_sf"/>
</dbReference>
<dbReference type="EMBL" id="DVNZ01000096">
    <property type="protein sequence ID" value="HIU94105.1"/>
    <property type="molecule type" value="Genomic_DNA"/>
</dbReference>
<dbReference type="NCBIfam" id="TIGR00331">
    <property type="entry name" value="hrcA"/>
    <property type="match status" value="1"/>
</dbReference>
<name>A0A9D1SSV7_9FIRM</name>
<dbReference type="AlphaFoldDB" id="A0A9D1SSV7"/>
<dbReference type="InterPro" id="IPR036390">
    <property type="entry name" value="WH_DNA-bd_sf"/>
</dbReference>
<evidence type="ECO:0000256" key="1">
    <source>
        <dbReference type="ARBA" id="ARBA00022491"/>
    </source>
</evidence>
<evidence type="ECO:0000256" key="3">
    <source>
        <dbReference type="ARBA" id="ARBA00023016"/>
    </source>
</evidence>
<sequence length="345" mass="39032">MELDARKLRILKAVIDEYVLSAAPVGSRSISRRSGLNLSSATIRNEMADLEELGYLEQPHTSAGRVPSDKAYRLYVDSMMRRSRLSEDEVRLIRRYFDRRIDGVEMVMQQTAQALSEVTQYTAMVLPPVLELNRLRHIQLVPLMEGRALLVVVTDTGFARDAVIRVPEHMRVDELEKLSRLLTARLYDCRMDQVAERIQGELGAELRERRAFLSQVAETIERQMTPDARSVELSGATNMLHYPEYSDMAKARSFLAAVEGRDALYGMLKRASQVEFCITIGAENDLAPLQDCSVVTATYRIGELPVGSFGVIGPTRMNYSKVVSVLEYMRRSLGEVLSNYIEEDE</sequence>
<dbReference type="InterPro" id="IPR036388">
    <property type="entry name" value="WH-like_DNA-bd_sf"/>
</dbReference>
<proteinExistence type="inferred from homology"/>